<protein>
    <submittedName>
        <fullName evidence="2">Uncharacterized protein</fullName>
    </submittedName>
</protein>
<feature type="compositionally biased region" description="Gly residues" evidence="1">
    <location>
        <begin position="51"/>
        <end position="60"/>
    </location>
</feature>
<dbReference type="EMBL" id="RAWG01000147">
    <property type="protein sequence ID" value="RKH39902.1"/>
    <property type="molecule type" value="Genomic_DNA"/>
</dbReference>
<sequence length="60" mass="5725">MAEAVAPAAGAAGVTVSEPSGADSDASMVFSGGVPTRTLTGCGLDDLGPSRGVGLGERFT</sequence>
<evidence type="ECO:0000256" key="1">
    <source>
        <dbReference type="SAM" id="MobiDB-lite"/>
    </source>
</evidence>
<comment type="caution">
    <text evidence="2">The sequence shown here is derived from an EMBL/GenBank/DDBJ whole genome shotgun (WGS) entry which is preliminary data.</text>
</comment>
<feature type="region of interest" description="Disordered" evidence="1">
    <location>
        <begin position="1"/>
        <end position="60"/>
    </location>
</feature>
<dbReference type="AlphaFoldDB" id="A0A3A8NIW3"/>
<organism evidence="2 3">
    <name type="scientific">Corallococcus sicarius</name>
    <dbReference type="NCBI Taxonomy" id="2316726"/>
    <lineage>
        <taxon>Bacteria</taxon>
        <taxon>Pseudomonadati</taxon>
        <taxon>Myxococcota</taxon>
        <taxon>Myxococcia</taxon>
        <taxon>Myxococcales</taxon>
        <taxon>Cystobacterineae</taxon>
        <taxon>Myxococcaceae</taxon>
        <taxon>Corallococcus</taxon>
    </lineage>
</organism>
<dbReference type="Proteomes" id="UP000273405">
    <property type="component" value="Unassembled WGS sequence"/>
</dbReference>
<feature type="compositionally biased region" description="Low complexity" evidence="1">
    <location>
        <begin position="1"/>
        <end position="14"/>
    </location>
</feature>
<keyword evidence="3" id="KW-1185">Reference proteome</keyword>
<reference evidence="3" key="1">
    <citation type="submission" date="2018-09" db="EMBL/GenBank/DDBJ databases">
        <authorList>
            <person name="Livingstone P.G."/>
            <person name="Whitworth D.E."/>
        </authorList>
    </citation>
    <scope>NUCLEOTIDE SEQUENCE [LARGE SCALE GENOMIC DNA]</scope>
    <source>
        <strain evidence="3">CA040B</strain>
    </source>
</reference>
<proteinExistence type="predicted"/>
<accession>A0A3A8NIW3</accession>
<name>A0A3A8NIW3_9BACT</name>
<evidence type="ECO:0000313" key="2">
    <source>
        <dbReference type="EMBL" id="RKH39902.1"/>
    </source>
</evidence>
<evidence type="ECO:0000313" key="3">
    <source>
        <dbReference type="Proteomes" id="UP000273405"/>
    </source>
</evidence>
<gene>
    <name evidence="2" type="ORF">D7X12_22230</name>
</gene>